<dbReference type="PANTHER" id="PTHR16214:SF3">
    <property type="entry name" value="TRANSMEMBRANE PROTEIN 260"/>
    <property type="match status" value="1"/>
</dbReference>
<organism evidence="2">
    <name type="scientific">uncultured Bacteroidota bacterium</name>
    <dbReference type="NCBI Taxonomy" id="152509"/>
    <lineage>
        <taxon>Bacteria</taxon>
        <taxon>Pseudomonadati</taxon>
        <taxon>Bacteroidota</taxon>
        <taxon>environmental samples</taxon>
    </lineage>
</organism>
<reference evidence="2" key="1">
    <citation type="journal article" date="2005" name="Environ. Microbiol.">
        <title>Genetic and functional properties of uncultivated thermophilic crenarchaeotes from a subsurface gold mine as revealed by analysis of genome fragments.</title>
        <authorList>
            <person name="Nunoura T."/>
            <person name="Hirayama H."/>
            <person name="Takami H."/>
            <person name="Oida H."/>
            <person name="Nishi S."/>
            <person name="Shimamura S."/>
            <person name="Suzuki Y."/>
            <person name="Inagaki F."/>
            <person name="Takai K."/>
            <person name="Nealson K.H."/>
            <person name="Horikoshi K."/>
        </authorList>
    </citation>
    <scope>NUCLEOTIDE SEQUENCE</scope>
</reference>
<evidence type="ECO:0000313" key="2">
    <source>
        <dbReference type="EMBL" id="BAL56022.1"/>
    </source>
</evidence>
<accession>H5SIN6</accession>
<keyword evidence="1" id="KW-0812">Transmembrane</keyword>
<feature type="transmembrane region" description="Helical" evidence="1">
    <location>
        <begin position="454"/>
        <end position="474"/>
    </location>
</feature>
<feature type="transmembrane region" description="Helical" evidence="1">
    <location>
        <begin position="179"/>
        <end position="208"/>
    </location>
</feature>
<dbReference type="InterPro" id="IPR021280">
    <property type="entry name" value="TMEM260-like"/>
</dbReference>
<dbReference type="Gene3D" id="1.25.40.10">
    <property type="entry name" value="Tetratricopeptide repeat domain"/>
    <property type="match status" value="1"/>
</dbReference>
<dbReference type="AlphaFoldDB" id="H5SIN6"/>
<sequence>MDKHARWIHRSFAALALLVSLITYSLTVQPTVPFWDCGEFSAAAAWQQVPHPPGAPFFLAVGRLFHMLLPLGGQPEWDTGVRINFVSVVASALTIWLLYLTIVKVIIHFRQRGIESTLDALHVCGAALVGALALNFSDTFWFNGVESEVYASSSLFVQIIVYLMMRWNEQADTPGHERYLLAIAYLIGLSTGVHLLSILAIFSIVYLVYFRRYPQSPKGFVVTTIVALVAFYLVYKVIIMWVPTMLAGNLPFKNELREYYVENQDWVRFLAIALIGLIGYGVYYGAKRALPALQLAASAFLLMLLGYTTYTHVLIRANADPPMNENSPKTFRALVSYLGREQYGEAPLLFPRRYEVNDQQKIRNYRKYGKWYEPVGKQVTRKDGRVVTIPELKRLNYAGELNYLWQYQINHMYIRYFLWNFVGRSSDLQDAGWTFVSTKEADTKNFNSGYRDRFPVRFFALPLVVGLIGFFYHYRASRSMWFVYLVMFLMMGVLAAIAQNQQEPQPRERDYFYAGSFMVWCLWIGVGTYAIIEALSKRLSLRLAAVGGTALGLLAVPVNMAIGGWPIHSRAGNYVPFDYSYNILQSCEKDAILFTNGDNDTFPLWYLQDVAGIRRDVRIVNLSLGNTLWYIDQLKNLEPWGAKKVPISFPDSMLRTDEDSDQALSYSFGPAETVRVPVDRQILAQFTKDTALIARGFMEWTFRGQSYGTEGGQQLYLIRVQDKLIRNIIETSRFTRPLYFSVTVGYPGSDVFVGLGDYLRLEGMAYRICPVPQRPNAGGVTINDAVMEQCLMTDIPADVAYREPHYGFKFRNLNNSGVYYDEPTRNYLESYRRLFLQYAAFLLEQKRDTKRTVAVLDRMNAVMSPEQFPINYIDMQNIAEFYWACGALDKAQDFARRIVERTNQLINNPDYADYEQGARSPAYSPYIYLADAYALLGRTSDIKRTIEAYKAVQPDDPRIPLRLDLIPVWELLGQRKYQEALSMLEQMKARYEGQNNYLPASEVRRLILDVQLLMASQGTT</sequence>
<evidence type="ECO:0000256" key="1">
    <source>
        <dbReference type="SAM" id="Phobius"/>
    </source>
</evidence>
<feature type="transmembrane region" description="Helical" evidence="1">
    <location>
        <begin position="266"/>
        <end position="286"/>
    </location>
</feature>
<dbReference type="EMBL" id="AP011735">
    <property type="protein sequence ID" value="BAL56022.1"/>
    <property type="molecule type" value="Genomic_DNA"/>
</dbReference>
<name>H5SIN6_9BACT</name>
<protein>
    <submittedName>
        <fullName evidence="2">Hypothetical conserved protein</fullName>
    </submittedName>
</protein>
<reference evidence="2" key="2">
    <citation type="journal article" date="2012" name="PLoS ONE">
        <title>A Deeply Branching Thermophilic Bacterium with an Ancient Acetyl-CoA Pathway Dominates a Subsurface Ecosystem.</title>
        <authorList>
            <person name="Takami H."/>
            <person name="Noguchi H."/>
            <person name="Takaki Y."/>
            <person name="Uchiyama I."/>
            <person name="Toyoda A."/>
            <person name="Nishi S."/>
            <person name="Chee G.-J."/>
            <person name="Arai W."/>
            <person name="Nunoura T."/>
            <person name="Itoh T."/>
            <person name="Hattori M."/>
            <person name="Takai K."/>
        </authorList>
    </citation>
    <scope>NUCLEOTIDE SEQUENCE</scope>
</reference>
<dbReference type="PANTHER" id="PTHR16214">
    <property type="entry name" value="TRANSMEMBRANE PROTEIN 260"/>
    <property type="match status" value="1"/>
</dbReference>
<keyword evidence="1" id="KW-1133">Transmembrane helix</keyword>
<feature type="transmembrane region" description="Helical" evidence="1">
    <location>
        <begin position="85"/>
        <end position="107"/>
    </location>
</feature>
<gene>
    <name evidence="2" type="ORF">HGMM_F33H03C31</name>
</gene>
<feature type="transmembrane region" description="Helical" evidence="1">
    <location>
        <begin position="480"/>
        <end position="499"/>
    </location>
</feature>
<dbReference type="Pfam" id="PF11028">
    <property type="entry name" value="TMEM260-like"/>
    <property type="match status" value="1"/>
</dbReference>
<keyword evidence="1" id="KW-0472">Membrane</keyword>
<feature type="transmembrane region" description="Helical" evidence="1">
    <location>
        <begin position="119"/>
        <end position="137"/>
    </location>
</feature>
<feature type="transmembrane region" description="Helical" evidence="1">
    <location>
        <begin position="220"/>
        <end position="246"/>
    </location>
</feature>
<dbReference type="InterPro" id="IPR052724">
    <property type="entry name" value="GT117_domain-containing"/>
</dbReference>
<feature type="transmembrane region" description="Helical" evidence="1">
    <location>
        <begin position="292"/>
        <end position="315"/>
    </location>
</feature>
<feature type="transmembrane region" description="Helical" evidence="1">
    <location>
        <begin position="544"/>
        <end position="562"/>
    </location>
</feature>
<proteinExistence type="predicted"/>
<dbReference type="InterPro" id="IPR011990">
    <property type="entry name" value="TPR-like_helical_dom_sf"/>
</dbReference>
<feature type="transmembrane region" description="Helical" evidence="1">
    <location>
        <begin position="511"/>
        <end position="532"/>
    </location>
</feature>